<sequence>MPSRVVRVVLDVLKPRELPLPRLAAGICEHSGASQVTADIVEVDLKTETVKLTVEGEALDLDLLYRMLEEYGCAVRSTDSITVKYLPEDH</sequence>
<dbReference type="AlphaFoldDB" id="A0A7C4H7X9"/>
<dbReference type="InterPro" id="IPR023129">
    <property type="entry name" value="MTH889-like_dom_sf"/>
</dbReference>
<name>A0A7C4H7X9_THEPE</name>
<dbReference type="EMBL" id="DTBQ01000057">
    <property type="protein sequence ID" value="HGM46504.1"/>
    <property type="molecule type" value="Genomic_DNA"/>
</dbReference>
<dbReference type="PANTHER" id="PTHR42240:SF1">
    <property type="entry name" value="DUF211 DOMAIN-CONTAINING PROTEIN"/>
    <property type="match status" value="1"/>
</dbReference>
<protein>
    <recommendedName>
        <fullName evidence="2">DUF211 domain-containing protein</fullName>
    </recommendedName>
</protein>
<comment type="caution">
    <text evidence="1">The sequence shown here is derived from an EMBL/GenBank/DDBJ whole genome shotgun (WGS) entry which is preliminary data.</text>
</comment>
<evidence type="ECO:0000313" key="1">
    <source>
        <dbReference type="EMBL" id="HGM46504.1"/>
    </source>
</evidence>
<accession>A0A7C4H7X9</accession>
<gene>
    <name evidence="1" type="ORF">ENU21_01955</name>
</gene>
<dbReference type="Gene3D" id="3.30.70.1340">
    <property type="entry name" value="MTH889-like domain"/>
    <property type="match status" value="1"/>
</dbReference>
<reference evidence="1" key="1">
    <citation type="journal article" date="2020" name="mSystems">
        <title>Genome- and Community-Level Interaction Insights into Carbon Utilization and Element Cycling Functions of Hydrothermarchaeota in Hydrothermal Sediment.</title>
        <authorList>
            <person name="Zhou Z."/>
            <person name="Liu Y."/>
            <person name="Xu W."/>
            <person name="Pan J."/>
            <person name="Luo Z.H."/>
            <person name="Li M."/>
        </authorList>
    </citation>
    <scope>NUCLEOTIDE SEQUENCE</scope>
    <source>
        <strain evidence="1">SpSt-649</strain>
    </source>
</reference>
<dbReference type="SUPFAM" id="SSF160363">
    <property type="entry name" value="MTH889-like"/>
    <property type="match status" value="1"/>
</dbReference>
<dbReference type="InterPro" id="IPR003831">
    <property type="entry name" value="DUF211"/>
</dbReference>
<proteinExistence type="predicted"/>
<dbReference type="PANTHER" id="PTHR42240">
    <property type="entry name" value="DUF211 DOMAIN-CONTAINING PROTEIN"/>
    <property type="match status" value="1"/>
</dbReference>
<evidence type="ECO:0008006" key="2">
    <source>
        <dbReference type="Google" id="ProtNLM"/>
    </source>
</evidence>
<organism evidence="1">
    <name type="scientific">Thermofilum pendens</name>
    <dbReference type="NCBI Taxonomy" id="2269"/>
    <lineage>
        <taxon>Archaea</taxon>
        <taxon>Thermoproteota</taxon>
        <taxon>Thermoprotei</taxon>
        <taxon>Thermofilales</taxon>
        <taxon>Thermofilaceae</taxon>
        <taxon>Thermofilum</taxon>
    </lineage>
</organism>
<dbReference type="Pfam" id="PF02680">
    <property type="entry name" value="DUF211"/>
    <property type="match status" value="1"/>
</dbReference>